<evidence type="ECO:0000256" key="4">
    <source>
        <dbReference type="ARBA" id="ARBA00022692"/>
    </source>
</evidence>
<dbReference type="Pfam" id="PF12704">
    <property type="entry name" value="MacB_PCD"/>
    <property type="match status" value="1"/>
</dbReference>
<evidence type="ECO:0000313" key="11">
    <source>
        <dbReference type="Proteomes" id="UP000002019"/>
    </source>
</evidence>
<evidence type="ECO:0000256" key="6">
    <source>
        <dbReference type="ARBA" id="ARBA00023136"/>
    </source>
</evidence>
<dbReference type="HOGENOM" id="CLU_000604_8_1_0"/>
<dbReference type="GO" id="GO:0098797">
    <property type="term" value="C:plasma membrane protein complex"/>
    <property type="evidence" value="ECO:0007669"/>
    <property type="project" value="TreeGrafter"/>
</dbReference>
<evidence type="ECO:0000256" key="7">
    <source>
        <dbReference type="SAM" id="Phobius"/>
    </source>
</evidence>
<keyword evidence="6 7" id="KW-0472">Membrane</keyword>
<feature type="transmembrane region" description="Helical" evidence="7">
    <location>
        <begin position="383"/>
        <end position="402"/>
    </location>
</feature>
<organism evidence="10 11">
    <name type="scientific">Cloacimonas acidaminovorans (strain Evry)</name>
    <dbReference type="NCBI Taxonomy" id="459349"/>
    <lineage>
        <taxon>Bacteria</taxon>
        <taxon>Pseudomonadati</taxon>
        <taxon>Candidatus Cloacimonadota</taxon>
        <taxon>Candidatus Cloacimonadia</taxon>
        <taxon>Candidatus Cloacimonadales</taxon>
        <taxon>Candidatus Cloacimonadaceae</taxon>
        <taxon>Candidatus Cloacimonas</taxon>
    </lineage>
</organism>
<keyword evidence="4 7" id="KW-0812">Transmembrane</keyword>
<name>B0VIZ3_CLOAI</name>
<dbReference type="InterPro" id="IPR025857">
    <property type="entry name" value="MacB_PCD"/>
</dbReference>
<feature type="transmembrane region" description="Helical" evidence="7">
    <location>
        <begin position="281"/>
        <end position="303"/>
    </location>
</feature>
<protein>
    <recommendedName>
        <fullName evidence="12">ABC3 transporter permease protein domain-containing protein</fullName>
    </recommendedName>
</protein>
<feature type="transmembrane region" description="Helical" evidence="7">
    <location>
        <begin position="27"/>
        <end position="47"/>
    </location>
</feature>
<dbReference type="PANTHER" id="PTHR30489:SF0">
    <property type="entry name" value="LIPOPROTEIN-RELEASING SYSTEM TRANSMEMBRANE PROTEIN LOLE"/>
    <property type="match status" value="1"/>
</dbReference>
<evidence type="ECO:0000256" key="2">
    <source>
        <dbReference type="ARBA" id="ARBA00005236"/>
    </source>
</evidence>
<evidence type="ECO:0008006" key="12">
    <source>
        <dbReference type="Google" id="ProtNLM"/>
    </source>
</evidence>
<evidence type="ECO:0000313" key="10">
    <source>
        <dbReference type="EMBL" id="CAO80053.1"/>
    </source>
</evidence>
<dbReference type="eggNOG" id="COG4591">
    <property type="taxonomic scope" value="Bacteria"/>
</dbReference>
<dbReference type="GO" id="GO:0044874">
    <property type="term" value="P:lipoprotein localization to outer membrane"/>
    <property type="evidence" value="ECO:0007669"/>
    <property type="project" value="TreeGrafter"/>
</dbReference>
<comment type="subcellular location">
    <subcellularLocation>
        <location evidence="1">Cell membrane</location>
        <topology evidence="1">Multi-pass membrane protein</topology>
    </subcellularLocation>
</comment>
<dbReference type="Pfam" id="PF02687">
    <property type="entry name" value="FtsX"/>
    <property type="match status" value="1"/>
</dbReference>
<dbReference type="STRING" id="459349.CLOAM0143"/>
<feature type="domain" description="ABC3 transporter permease C-terminal" evidence="8">
    <location>
        <begin position="285"/>
        <end position="409"/>
    </location>
</feature>
<dbReference type="PANTHER" id="PTHR30489">
    <property type="entry name" value="LIPOPROTEIN-RELEASING SYSTEM TRANSMEMBRANE PROTEIN LOLE"/>
    <property type="match status" value="1"/>
</dbReference>
<comment type="similarity">
    <text evidence="2">Belongs to the ABC-4 integral membrane protein family. LolC/E subfamily.</text>
</comment>
<dbReference type="InterPro" id="IPR051447">
    <property type="entry name" value="Lipoprotein-release_system"/>
</dbReference>
<dbReference type="EMBL" id="CU466930">
    <property type="protein sequence ID" value="CAO80053.1"/>
    <property type="molecule type" value="Genomic_DNA"/>
</dbReference>
<reference evidence="10 11" key="1">
    <citation type="journal article" date="2008" name="J. Bacteriol.">
        <title>'Candidatus Cloacamonas acidaminovorans': genome sequence reconstruction provides a first glimpse of a new bacterial division.</title>
        <authorList>
            <person name="Pelletier E."/>
            <person name="Kreimeyer A."/>
            <person name="Bocs S."/>
            <person name="Rouy Z."/>
            <person name="Gyapay G."/>
            <person name="Chouari R."/>
            <person name="Riviere D."/>
            <person name="Ganesan A."/>
            <person name="Daegelen P."/>
            <person name="Sghir A."/>
            <person name="Cohen G.N."/>
            <person name="Medigue C."/>
            <person name="Weissenbach J."/>
            <person name="Le Paslier D."/>
        </authorList>
    </citation>
    <scope>NUCLEOTIDE SEQUENCE [LARGE SCALE GENOMIC DNA]</scope>
    <source>
        <strain evidence="11">Evry</strain>
    </source>
</reference>
<evidence type="ECO:0000259" key="9">
    <source>
        <dbReference type="Pfam" id="PF12704"/>
    </source>
</evidence>
<dbReference type="AlphaFoldDB" id="B0VIZ3"/>
<accession>B0VIZ3</accession>
<evidence type="ECO:0000259" key="8">
    <source>
        <dbReference type="Pfam" id="PF02687"/>
    </source>
</evidence>
<keyword evidence="11" id="KW-1185">Reference proteome</keyword>
<feature type="domain" description="MacB-like periplasmic core" evidence="9">
    <location>
        <begin position="28"/>
        <end position="226"/>
    </location>
</feature>
<dbReference type="OrthoDB" id="9808461at2"/>
<dbReference type="InterPro" id="IPR003838">
    <property type="entry name" value="ABC3_permease_C"/>
</dbReference>
<evidence type="ECO:0000256" key="3">
    <source>
        <dbReference type="ARBA" id="ARBA00022475"/>
    </source>
</evidence>
<keyword evidence="5 7" id="KW-1133">Transmembrane helix</keyword>
<evidence type="ECO:0000256" key="1">
    <source>
        <dbReference type="ARBA" id="ARBA00004651"/>
    </source>
</evidence>
<dbReference type="KEGG" id="caci:CLOAM0143"/>
<gene>
    <name evidence="10" type="ordered locus">CLOAM0143</name>
</gene>
<evidence type="ECO:0000256" key="5">
    <source>
        <dbReference type="ARBA" id="ARBA00022989"/>
    </source>
</evidence>
<sequence length="418" mass="46144">MINKSVVFLARKYLSGRKTRGIGKAHYLCLIGITLGVLSLLCVTSVMNGFRFDIRNRITGTFAEIRISAKGGETIKGYSAICNQLQDMKFSASPVIRNELLLKYDSVVLPTLCFGIEPNRHKNVSSLLQKPDTGSKEIIQGLLVGNISPEEFSASGIALGAGLASQLGVYLGDEIQVLSPMFNVPTAFGMIPRIRFLKVQAIFAAGMPEYDQNFSFMGIDNAVFFASYSPGEADYIEVKPFSQMRKNQPLKTLKKAFPDFQIEDWSSFDPNLYSAIRFEKFLMFVIMLFMFIIASFNLTGNLLKTISQKKRELGLLKALGLTDKDLQSLFLLQALFLCSAGIILGLTLGSLLLLIQKYTGIVKLGLGGGNSIILPVKFAFTDYLLITVVAYLITILSVLLPLKRLNKINAVELIKRAV</sequence>
<dbReference type="RefSeq" id="WP_015423914.1">
    <property type="nucleotide sequence ID" value="NC_020449.1"/>
</dbReference>
<feature type="transmembrane region" description="Helical" evidence="7">
    <location>
        <begin position="329"/>
        <end position="355"/>
    </location>
</feature>
<proteinExistence type="inferred from homology"/>
<dbReference type="Proteomes" id="UP000002019">
    <property type="component" value="Chromosome"/>
</dbReference>
<keyword evidence="3" id="KW-1003">Cell membrane</keyword>